<feature type="compositionally biased region" description="Basic and acidic residues" evidence="3">
    <location>
        <begin position="290"/>
        <end position="310"/>
    </location>
</feature>
<evidence type="ECO:0000256" key="3">
    <source>
        <dbReference type="SAM" id="MobiDB-lite"/>
    </source>
</evidence>
<dbReference type="Proteomes" id="UP000198703">
    <property type="component" value="Unassembled WGS sequence"/>
</dbReference>
<evidence type="ECO:0000313" key="4">
    <source>
        <dbReference type="EMBL" id="SEB06782.1"/>
    </source>
</evidence>
<dbReference type="GO" id="GO:0005576">
    <property type="term" value="C:extracellular region"/>
    <property type="evidence" value="ECO:0007669"/>
    <property type="project" value="UniProtKB-SubCell"/>
</dbReference>
<dbReference type="RefSeq" id="WP_093256910.1">
    <property type="nucleotide sequence ID" value="NZ_FNQM01000048.1"/>
</dbReference>
<dbReference type="InterPro" id="IPR050557">
    <property type="entry name" value="RTX_toxin/Mannuronan_C5-epim"/>
</dbReference>
<evidence type="ECO:0000256" key="1">
    <source>
        <dbReference type="ARBA" id="ARBA00004613"/>
    </source>
</evidence>
<dbReference type="STRING" id="89524.SAMN05444370_1482"/>
<gene>
    <name evidence="4" type="ORF">SAMN05444370_1482</name>
</gene>
<evidence type="ECO:0000256" key="2">
    <source>
        <dbReference type="ARBA" id="ARBA00022525"/>
    </source>
</evidence>
<proteinExistence type="predicted"/>
<accession>A0A1H4GDK4</accession>
<dbReference type="PANTHER" id="PTHR38340:SF1">
    <property type="entry name" value="S-LAYER PROTEIN"/>
    <property type="match status" value="1"/>
</dbReference>
<keyword evidence="5" id="KW-1185">Reference proteome</keyword>
<dbReference type="Pfam" id="PF00353">
    <property type="entry name" value="HemolysinCabind"/>
    <property type="match status" value="12"/>
</dbReference>
<feature type="compositionally biased region" description="Basic and acidic residues" evidence="3">
    <location>
        <begin position="554"/>
        <end position="564"/>
    </location>
</feature>
<dbReference type="InterPro" id="IPR001343">
    <property type="entry name" value="Hemolysn_Ca-bd"/>
</dbReference>
<protein>
    <submittedName>
        <fullName evidence="4">Hemolysin-type calcium-binding repeat-containing protein</fullName>
    </submittedName>
</protein>
<dbReference type="PRINTS" id="PR00313">
    <property type="entry name" value="CABNDNGRPT"/>
</dbReference>
<dbReference type="SUPFAM" id="SSF51120">
    <property type="entry name" value="beta-Roll"/>
    <property type="match status" value="6"/>
</dbReference>
<dbReference type="PROSITE" id="PS00330">
    <property type="entry name" value="HEMOLYSIN_CALCIUM"/>
    <property type="match status" value="1"/>
</dbReference>
<dbReference type="GO" id="GO:0005509">
    <property type="term" value="F:calcium ion binding"/>
    <property type="evidence" value="ECO:0007669"/>
    <property type="project" value="InterPro"/>
</dbReference>
<name>A0A1H4GDK4_9RHOB</name>
<dbReference type="PANTHER" id="PTHR38340">
    <property type="entry name" value="S-LAYER PROTEIN"/>
    <property type="match status" value="1"/>
</dbReference>
<keyword evidence="2" id="KW-0964">Secreted</keyword>
<reference evidence="4 5" key="1">
    <citation type="submission" date="2016-10" db="EMBL/GenBank/DDBJ databases">
        <authorList>
            <person name="de Groot N.N."/>
        </authorList>
    </citation>
    <scope>NUCLEOTIDE SEQUENCE [LARGE SCALE GENOMIC DNA]</scope>
    <source>
        <strain evidence="4 5">DSM 15345</strain>
    </source>
</reference>
<feature type="region of interest" description="Disordered" evidence="3">
    <location>
        <begin position="288"/>
        <end position="353"/>
    </location>
</feature>
<feature type="region of interest" description="Disordered" evidence="3">
    <location>
        <begin position="554"/>
        <end position="575"/>
    </location>
</feature>
<sequence>MATFNGGNGPDPLTGTEGDDVINGLGGDDTIRGLGGNDVIDGGTGGNRIDGGAGDDTITSRGGEDALFDIVEGGPGNDLIRVEGPDGTVFPGTGNDTVIAAALGTAILRYDGFATPLVIDFAAGTATTTGMTDALTNIDRASGGDAADTLLGGLNDDYEGFDDSPGGDFIDGRGGFDELIFNIGDVGPNPIVIDFAAGTVRDTFLDTDTFQNIEAVRATLRDDEARGSDQEYERYRMLAGDDTVIGGGGIDEVDYSRDANYGGPAGVTVNLATGTAVDGWGDTDSLSGVERVRGTDSADRITGDGADNRLRGLGGDDTLDGGAGVDELEGGDGDDSLVAGGAAGNGDRDRLRGGAGDDTLVGVGFRAEADYRFGHDDRLGVVADLAAGTATDPFGDVDRLIGISRLRGTAGDDTLLGDDRNNGLRGDDGADLIDGRGGFDFAMFGFTDETEGAVVDLAAETVANDGHGNVETIRNIEVLVGTRFADVFRGSAEDEFFEGYEGDDLFDGRGGFDTASYLFEEGAQGVVADLTVGTATDTHGDTDTLISIEGLEGTDRDDTLRGDAGDNSIDGEGGADLLTGGAGDDSFRGGVDDLDGDVITDFRLGSVLIVEGAVFGFSALTFTQATGALALDIDADGATDAIVTLQGVDVEPDFFITAAGDATEIRLTGLVVDPPFGFGTEGPDRITGTPGPDRIDALGGNDTVKGFADADDIDLGTGDDIVLSSGGADTIRGGAGADTIKSGDGADSIDGGDGNDIILSGNDDDTILGGAGDDTIKPGRGDDSMDGGAGDDILVAFRGDEVLIGGDGNDTLLGNLDDDTLIGGAGDDRMQGGPGRDTFVFDTPEWGDDRIVLDFLPQSDTLDFRGSGLGFADLSITQAGDNVLIEAGDSSILVNSARFGPLDVADFTGDVLLFG</sequence>
<comment type="subcellular location">
    <subcellularLocation>
        <location evidence="1">Secreted</location>
    </subcellularLocation>
</comment>
<dbReference type="EMBL" id="FNQM01000048">
    <property type="protein sequence ID" value="SEB06782.1"/>
    <property type="molecule type" value="Genomic_DNA"/>
</dbReference>
<dbReference type="AlphaFoldDB" id="A0A1H4GDK4"/>
<dbReference type="InterPro" id="IPR011049">
    <property type="entry name" value="Serralysin-like_metalloprot_C"/>
</dbReference>
<feature type="compositionally biased region" description="Acidic residues" evidence="3">
    <location>
        <begin position="326"/>
        <end position="335"/>
    </location>
</feature>
<dbReference type="InterPro" id="IPR018511">
    <property type="entry name" value="Hemolysin-typ_Ca-bd_CS"/>
</dbReference>
<organism evidence="4 5">
    <name type="scientific">Rubrimonas cliftonensis</name>
    <dbReference type="NCBI Taxonomy" id="89524"/>
    <lineage>
        <taxon>Bacteria</taxon>
        <taxon>Pseudomonadati</taxon>
        <taxon>Pseudomonadota</taxon>
        <taxon>Alphaproteobacteria</taxon>
        <taxon>Rhodobacterales</taxon>
        <taxon>Paracoccaceae</taxon>
        <taxon>Rubrimonas</taxon>
    </lineage>
</organism>
<feature type="region of interest" description="Disordered" evidence="3">
    <location>
        <begin position="1"/>
        <end position="27"/>
    </location>
</feature>
<evidence type="ECO:0000313" key="5">
    <source>
        <dbReference type="Proteomes" id="UP000198703"/>
    </source>
</evidence>
<dbReference type="Gene3D" id="2.150.10.10">
    <property type="entry name" value="Serralysin-like metalloprotease, C-terminal"/>
    <property type="match status" value="7"/>
</dbReference>
<dbReference type="OrthoDB" id="9773411at2"/>